<protein>
    <submittedName>
        <fullName evidence="2">(Fe-S)-binding protein</fullName>
    </submittedName>
</protein>
<dbReference type="Pfam" id="PF02754">
    <property type="entry name" value="CCG"/>
    <property type="match status" value="2"/>
</dbReference>
<dbReference type="GO" id="GO:0016491">
    <property type="term" value="F:oxidoreductase activity"/>
    <property type="evidence" value="ECO:0007669"/>
    <property type="project" value="UniProtKB-ARBA"/>
</dbReference>
<name>A0A4U6D9A4_9BACT</name>
<dbReference type="OrthoDB" id="9770306at2"/>
<dbReference type="AlphaFoldDB" id="A0A4U6D9A4"/>
<dbReference type="GO" id="GO:0005829">
    <property type="term" value="C:cytosol"/>
    <property type="evidence" value="ECO:0007669"/>
    <property type="project" value="TreeGrafter"/>
</dbReference>
<gene>
    <name evidence="2" type="ORF">FDK13_07930</name>
</gene>
<sequence>MDYSHLKIGLFIPCYVDQFYPQVGIATLELLEKLGCTVGFPTNQTCCGQPMANSGFEHLTKDCNHLFYDSFSAFDYVVAPSGSCVLHIKEHLKLENRENDSKVMRKKVYELVEFITDVLKIDEIEAEFPHRVGLHQGCHGQRGLHLSQMSELNAAPYNKPETLLKKVNGLELVDLDRKDECCGFGGTFCVSEEAVSVKMGKDRVSDHIRHHAEYITGSDMSCLLHLEGILKRRNSPVLVKHIAEILNSTVKKQIPVPNH</sequence>
<dbReference type="Proteomes" id="UP000304900">
    <property type="component" value="Unassembled WGS sequence"/>
</dbReference>
<dbReference type="InterPro" id="IPR004017">
    <property type="entry name" value="Cys_rich_dom"/>
</dbReference>
<evidence type="ECO:0000313" key="3">
    <source>
        <dbReference type="Proteomes" id="UP000304900"/>
    </source>
</evidence>
<dbReference type="PANTHER" id="PTHR30296:SF0">
    <property type="entry name" value="LACTATE UTILIZATION PROTEIN A"/>
    <property type="match status" value="1"/>
</dbReference>
<accession>A0A4U6D9A4</accession>
<feature type="domain" description="Cysteine-rich" evidence="1">
    <location>
        <begin position="132"/>
        <end position="226"/>
    </location>
</feature>
<organism evidence="2 3">
    <name type="scientific">Dyadobacter frigoris</name>
    <dbReference type="NCBI Taxonomy" id="2576211"/>
    <lineage>
        <taxon>Bacteria</taxon>
        <taxon>Pseudomonadati</taxon>
        <taxon>Bacteroidota</taxon>
        <taxon>Cytophagia</taxon>
        <taxon>Cytophagales</taxon>
        <taxon>Spirosomataceae</taxon>
        <taxon>Dyadobacter</taxon>
    </lineage>
</organism>
<evidence type="ECO:0000313" key="2">
    <source>
        <dbReference type="EMBL" id="TKT92728.1"/>
    </source>
</evidence>
<proteinExistence type="predicted"/>
<dbReference type="EMBL" id="SZVO01000003">
    <property type="protein sequence ID" value="TKT92728.1"/>
    <property type="molecule type" value="Genomic_DNA"/>
</dbReference>
<comment type="caution">
    <text evidence="2">The sequence shown here is derived from an EMBL/GenBank/DDBJ whole genome shotgun (WGS) entry which is preliminary data.</text>
</comment>
<keyword evidence="3" id="KW-1185">Reference proteome</keyword>
<reference evidence="2 3" key="1">
    <citation type="submission" date="2019-05" db="EMBL/GenBank/DDBJ databases">
        <title>Dyadobacter AR-3-8 sp. nov., isolated from arctic soil.</title>
        <authorList>
            <person name="Chaudhary D.K."/>
        </authorList>
    </citation>
    <scope>NUCLEOTIDE SEQUENCE [LARGE SCALE GENOMIC DNA]</scope>
    <source>
        <strain evidence="2 3">AR-3-8</strain>
    </source>
</reference>
<dbReference type="RefSeq" id="WP_137339456.1">
    <property type="nucleotide sequence ID" value="NZ_SZVO01000003.1"/>
</dbReference>
<dbReference type="PANTHER" id="PTHR30296">
    <property type="entry name" value="UNCHARACTERIZED PROTEIN YKGE"/>
    <property type="match status" value="1"/>
</dbReference>
<feature type="domain" description="Cysteine-rich" evidence="1">
    <location>
        <begin position="9"/>
        <end position="89"/>
    </location>
</feature>
<evidence type="ECO:0000259" key="1">
    <source>
        <dbReference type="Pfam" id="PF02754"/>
    </source>
</evidence>